<keyword evidence="3" id="KW-1185">Reference proteome</keyword>
<evidence type="ECO:0000256" key="1">
    <source>
        <dbReference type="SAM" id="MobiDB-lite"/>
    </source>
</evidence>
<feature type="region of interest" description="Disordered" evidence="1">
    <location>
        <begin position="367"/>
        <end position="391"/>
    </location>
</feature>
<evidence type="ECO:0000313" key="3">
    <source>
        <dbReference type="Proteomes" id="UP000297814"/>
    </source>
</evidence>
<accession>A0A4Z1H0Z2</accession>
<dbReference type="EMBL" id="PQXK01000060">
    <property type="protein sequence ID" value="TGO39127.1"/>
    <property type="molecule type" value="Genomic_DNA"/>
</dbReference>
<dbReference type="AlphaFoldDB" id="A0A4Z1H0Z2"/>
<protein>
    <submittedName>
        <fullName evidence="2">Uncharacterized protein</fullName>
    </submittedName>
</protein>
<proteinExistence type="predicted"/>
<gene>
    <name evidence="2" type="ORF">BHYA_0060g00400</name>
</gene>
<organism evidence="2 3">
    <name type="scientific">Botrytis hyacinthi</name>
    <dbReference type="NCBI Taxonomy" id="278943"/>
    <lineage>
        <taxon>Eukaryota</taxon>
        <taxon>Fungi</taxon>
        <taxon>Dikarya</taxon>
        <taxon>Ascomycota</taxon>
        <taxon>Pezizomycotina</taxon>
        <taxon>Leotiomycetes</taxon>
        <taxon>Helotiales</taxon>
        <taxon>Sclerotiniaceae</taxon>
        <taxon>Botrytis</taxon>
    </lineage>
</organism>
<evidence type="ECO:0000313" key="2">
    <source>
        <dbReference type="EMBL" id="TGO39127.1"/>
    </source>
</evidence>
<comment type="caution">
    <text evidence="2">The sequence shown here is derived from an EMBL/GenBank/DDBJ whole genome shotgun (WGS) entry which is preliminary data.</text>
</comment>
<name>A0A4Z1H0Z2_9HELO</name>
<reference evidence="2 3" key="1">
    <citation type="submission" date="2017-12" db="EMBL/GenBank/DDBJ databases">
        <title>Comparative genomics of Botrytis spp.</title>
        <authorList>
            <person name="Valero-Jimenez C.A."/>
            <person name="Tapia P."/>
            <person name="Veloso J."/>
            <person name="Silva-Moreno E."/>
            <person name="Staats M."/>
            <person name="Valdes J.H."/>
            <person name="Van Kan J.A.L."/>
        </authorList>
    </citation>
    <scope>NUCLEOTIDE SEQUENCE [LARGE SCALE GENOMIC DNA]</scope>
    <source>
        <strain evidence="2 3">Bh0001</strain>
    </source>
</reference>
<dbReference type="Proteomes" id="UP000297814">
    <property type="component" value="Unassembled WGS sequence"/>
</dbReference>
<sequence length="391" mass="44569">MSTDSASSNLPQILTFRTSVTIRMSPEERALYERVALLTGPALVTRAEKNQLMGFHHQTKKIDYVGLTMAELKDKVAVSHVTLTREEADIILFGVTKTSGDLQSGKRDLLWSMDLVEEEQQLVRKVNIFLSNPYDNAIHRLTSKRWDELSQLDEPARKQRLEQKRQEMRAAWAAQRKAGRPKWVQEFIDAKLPHWGFVVFQTDYRQGTEEKWHTFKGIYRMTAATVLRNSWIGTNSLITTQKSFLVSDTELSGASLDLLRERFKAMRQNGEILSGRATDCFLVVDEAVLDNNIISTKTLFKPKSPGDPDPWQSTLAIRAVDPDHNNIDMSEFPGYITIPLPKVFDWLYYSLILRSENWGTRYLNTKTGPAEPMDTGAPYPAYRPGTEPPSV</sequence>